<dbReference type="Gene3D" id="1.10.3210.10">
    <property type="entry name" value="Hypothetical protein af1432"/>
    <property type="match status" value="1"/>
</dbReference>
<evidence type="ECO:0000256" key="3">
    <source>
        <dbReference type="ARBA" id="ARBA00001941"/>
    </source>
</evidence>
<dbReference type="GO" id="GO:0046872">
    <property type="term" value="F:metal ion binding"/>
    <property type="evidence" value="ECO:0007669"/>
    <property type="project" value="UniProtKB-KW"/>
</dbReference>
<gene>
    <name evidence="9" type="ORF">HMPREF9470_02051</name>
</gene>
<comment type="catalytic activity">
    <reaction evidence="1">
        <text>a 2'-deoxyribonucleoside 5'-phosphate + H2O = a 2'-deoxyribonucleoside + phosphate</text>
        <dbReference type="Rhea" id="RHEA:36167"/>
        <dbReference type="ChEBI" id="CHEBI:15377"/>
        <dbReference type="ChEBI" id="CHEBI:18274"/>
        <dbReference type="ChEBI" id="CHEBI:43474"/>
        <dbReference type="ChEBI" id="CHEBI:65317"/>
        <dbReference type="EC" id="3.1.3.89"/>
    </reaction>
</comment>
<dbReference type="InterPro" id="IPR039356">
    <property type="entry name" value="YfbR/HDDC2"/>
</dbReference>
<dbReference type="EMBL" id="ADLK01000019">
    <property type="protein sequence ID" value="KMW20036.1"/>
    <property type="molecule type" value="Genomic_DNA"/>
</dbReference>
<feature type="domain" description="HD/PDEase" evidence="8">
    <location>
        <begin position="27"/>
        <end position="144"/>
    </location>
</feature>
<evidence type="ECO:0000256" key="5">
    <source>
        <dbReference type="ARBA" id="ARBA00012964"/>
    </source>
</evidence>
<dbReference type="InterPro" id="IPR003607">
    <property type="entry name" value="HD/PDEase_dom"/>
</dbReference>
<dbReference type="GO" id="GO:0005737">
    <property type="term" value="C:cytoplasm"/>
    <property type="evidence" value="ECO:0007669"/>
    <property type="project" value="TreeGrafter"/>
</dbReference>
<dbReference type="InterPro" id="IPR006674">
    <property type="entry name" value="HD_domain"/>
</dbReference>
<comment type="cofactor">
    <cofactor evidence="2">
        <name>Mn(2+)</name>
        <dbReference type="ChEBI" id="CHEBI:29035"/>
    </cofactor>
</comment>
<dbReference type="GeneID" id="93162011"/>
<dbReference type="AlphaFoldDB" id="A0A0J9C6J4"/>
<keyword evidence="6" id="KW-0479">Metal-binding</keyword>
<dbReference type="Proteomes" id="UP000037392">
    <property type="component" value="Unassembled WGS sequence"/>
</dbReference>
<dbReference type="SUPFAM" id="SSF109604">
    <property type="entry name" value="HD-domain/PDEase-like"/>
    <property type="match status" value="1"/>
</dbReference>
<dbReference type="EC" id="3.1.3.89" evidence="5"/>
<dbReference type="PATRIC" id="fig|742734.4.peg.2200"/>
<comment type="cofactor">
    <cofactor evidence="3">
        <name>Co(2+)</name>
        <dbReference type="ChEBI" id="CHEBI:48828"/>
    </cofactor>
</comment>
<dbReference type="CDD" id="cd00077">
    <property type="entry name" value="HDc"/>
    <property type="match status" value="1"/>
</dbReference>
<evidence type="ECO:0000313" key="9">
    <source>
        <dbReference type="EMBL" id="KMW20036.1"/>
    </source>
</evidence>
<protein>
    <recommendedName>
        <fullName evidence="5">5'-deoxynucleotidase</fullName>
        <ecNumber evidence="5">3.1.3.89</ecNumber>
    </recommendedName>
</protein>
<dbReference type="OrthoDB" id="9796032at2"/>
<sequence>MRRYLEFIKEVEGLKSTLRTAWTATGRQESTAEHSWRLALGAAVLCCEFPELDREKVMLMCLVHDLGELYTGDVSAALRPDEGEKHRQEQLDVSRATKAISGPCAKEIMALCEEYNQGQTPEARFVKAMDKAETIIQHSQGANPPDFDYEFNLSYGMEYFQENEKLKELRTLMDEETSEAQHRSLQYG</sequence>
<organism evidence="9 10">
    <name type="scientific">[Clostridium] citroniae WAL-19142</name>
    <dbReference type="NCBI Taxonomy" id="742734"/>
    <lineage>
        <taxon>Bacteria</taxon>
        <taxon>Bacillati</taxon>
        <taxon>Bacillota</taxon>
        <taxon>Clostridia</taxon>
        <taxon>Lachnospirales</taxon>
        <taxon>Lachnospiraceae</taxon>
        <taxon>Enterocloster</taxon>
    </lineage>
</organism>
<comment type="subunit">
    <text evidence="4">Homodimer.</text>
</comment>
<evidence type="ECO:0000256" key="2">
    <source>
        <dbReference type="ARBA" id="ARBA00001936"/>
    </source>
</evidence>
<evidence type="ECO:0000313" key="10">
    <source>
        <dbReference type="Proteomes" id="UP000037392"/>
    </source>
</evidence>
<accession>A0A0J9C6J4</accession>
<evidence type="ECO:0000256" key="7">
    <source>
        <dbReference type="ARBA" id="ARBA00022801"/>
    </source>
</evidence>
<dbReference type="Pfam" id="PF13023">
    <property type="entry name" value="HD_3"/>
    <property type="match status" value="1"/>
</dbReference>
<keyword evidence="7" id="KW-0378">Hydrolase</keyword>
<evidence type="ECO:0000256" key="6">
    <source>
        <dbReference type="ARBA" id="ARBA00022723"/>
    </source>
</evidence>
<evidence type="ECO:0000256" key="4">
    <source>
        <dbReference type="ARBA" id="ARBA00011738"/>
    </source>
</evidence>
<dbReference type="PANTHER" id="PTHR11845">
    <property type="entry name" value="5'-DEOXYNUCLEOTIDASE HDDC2"/>
    <property type="match status" value="1"/>
</dbReference>
<proteinExistence type="predicted"/>
<dbReference type="GO" id="GO:0002953">
    <property type="term" value="F:5'-deoxynucleotidase activity"/>
    <property type="evidence" value="ECO:0007669"/>
    <property type="project" value="UniProtKB-EC"/>
</dbReference>
<dbReference type="SMART" id="SM00471">
    <property type="entry name" value="HDc"/>
    <property type="match status" value="1"/>
</dbReference>
<dbReference type="RefSeq" id="WP_048929787.1">
    <property type="nucleotide sequence ID" value="NZ_KQ235877.1"/>
</dbReference>
<evidence type="ECO:0000259" key="8">
    <source>
        <dbReference type="SMART" id="SM00471"/>
    </source>
</evidence>
<reference evidence="9 10" key="1">
    <citation type="submission" date="2011-04" db="EMBL/GenBank/DDBJ databases">
        <title>The Genome Sequence of Clostridium citroniae WAL-19142.</title>
        <authorList>
            <consortium name="The Broad Institute Genome Sequencing Platform"/>
            <person name="Earl A."/>
            <person name="Ward D."/>
            <person name="Feldgarden M."/>
            <person name="Gevers D."/>
            <person name="Warren Y.A."/>
            <person name="Tyrrell K.L."/>
            <person name="Citron D.M."/>
            <person name="Goldstein E.J."/>
            <person name="Daigneault M."/>
            <person name="Allen-Vercoe E."/>
            <person name="Young S.K."/>
            <person name="Zeng Q."/>
            <person name="Gargeya S."/>
            <person name="Fitzgerald M."/>
            <person name="Haas B."/>
            <person name="Abouelleil A."/>
            <person name="Alvarado L."/>
            <person name="Arachchi H.M."/>
            <person name="Berlin A."/>
            <person name="Brown A."/>
            <person name="Chapman S.B."/>
            <person name="Chen Z."/>
            <person name="Dunbar C."/>
            <person name="Freedman E."/>
            <person name="Gearin G."/>
            <person name="Gellesch M."/>
            <person name="Goldberg J."/>
            <person name="Griggs A."/>
            <person name="Gujja S."/>
            <person name="Heilman E.R."/>
            <person name="Heiman D."/>
            <person name="Howarth C."/>
            <person name="Larson L."/>
            <person name="Lui A."/>
            <person name="MacDonald P.J."/>
            <person name="Mehta T."/>
            <person name="Montmayeur A."/>
            <person name="Murphy C."/>
            <person name="Neiman D."/>
            <person name="Pearson M."/>
            <person name="Priest M."/>
            <person name="Roberts A."/>
            <person name="Saif S."/>
            <person name="Shea T."/>
            <person name="Shenoy N."/>
            <person name="Sisk P."/>
            <person name="Stolte C."/>
            <person name="Sykes S."/>
            <person name="White J."/>
            <person name="Yandava C."/>
            <person name="Wortman J."/>
            <person name="Nusbaum C."/>
            <person name="Birren B."/>
        </authorList>
    </citation>
    <scope>NUCLEOTIDE SEQUENCE [LARGE SCALE GENOMIC DNA]</scope>
    <source>
        <strain evidence="9 10">WAL-19142</strain>
    </source>
</reference>
<comment type="caution">
    <text evidence="9">The sequence shown here is derived from an EMBL/GenBank/DDBJ whole genome shotgun (WGS) entry which is preliminary data.</text>
</comment>
<evidence type="ECO:0000256" key="1">
    <source>
        <dbReference type="ARBA" id="ARBA00001638"/>
    </source>
</evidence>
<name>A0A0J9C6J4_9FIRM</name>
<dbReference type="PANTHER" id="PTHR11845:SF13">
    <property type="entry name" value="5'-DEOXYNUCLEOTIDASE HDDC2"/>
    <property type="match status" value="1"/>
</dbReference>